<dbReference type="PRINTS" id="PR00032">
    <property type="entry name" value="HTHARAC"/>
</dbReference>
<reference evidence="5 6" key="1">
    <citation type="submission" date="2016-02" db="EMBL/GenBank/DDBJ databases">
        <title>Secondary metabolites in Legionella.</title>
        <authorList>
            <person name="Tobias N.J."/>
            <person name="Bode H.B."/>
        </authorList>
    </citation>
    <scope>NUCLEOTIDE SEQUENCE [LARGE SCALE GENOMIC DNA]</scope>
    <source>
        <strain evidence="5 6">DSM 19216</strain>
    </source>
</reference>
<comment type="caution">
    <text evidence="5">The sequence shown here is derived from an EMBL/GenBank/DDBJ whole genome shotgun (WGS) entry which is preliminary data.</text>
</comment>
<evidence type="ECO:0000313" key="6">
    <source>
        <dbReference type="Proteomes" id="UP000095229"/>
    </source>
</evidence>
<dbReference type="PATRIC" id="fig|45071.7.peg.3409"/>
<dbReference type="InterPro" id="IPR018062">
    <property type="entry name" value="HTH_AraC-typ_CS"/>
</dbReference>
<dbReference type="PROSITE" id="PS01124">
    <property type="entry name" value="HTH_ARAC_FAMILY_2"/>
    <property type="match status" value="1"/>
</dbReference>
<dbReference type="OrthoDB" id="5740883at2"/>
<gene>
    <name evidence="5" type="primary">araC</name>
    <name evidence="5" type="ORF">lpari_03181</name>
</gene>
<dbReference type="PROSITE" id="PS00041">
    <property type="entry name" value="HTH_ARAC_FAMILY_1"/>
    <property type="match status" value="1"/>
</dbReference>
<keyword evidence="1" id="KW-0805">Transcription regulation</keyword>
<keyword evidence="3" id="KW-0804">Transcription</keyword>
<evidence type="ECO:0000256" key="2">
    <source>
        <dbReference type="ARBA" id="ARBA00023125"/>
    </source>
</evidence>
<proteinExistence type="predicted"/>
<dbReference type="Proteomes" id="UP000095229">
    <property type="component" value="Unassembled WGS sequence"/>
</dbReference>
<dbReference type="PANTHER" id="PTHR46796">
    <property type="entry name" value="HTH-TYPE TRANSCRIPTIONAL ACTIVATOR RHAS-RELATED"/>
    <property type="match status" value="1"/>
</dbReference>
<dbReference type="Gene3D" id="1.10.10.60">
    <property type="entry name" value="Homeodomain-like"/>
    <property type="match status" value="1"/>
</dbReference>
<dbReference type="RefSeq" id="WP_058519324.1">
    <property type="nucleotide sequence ID" value="NZ_LNYQ01000013.1"/>
</dbReference>
<dbReference type="AlphaFoldDB" id="A0A1E5JMX7"/>
<dbReference type="EMBL" id="LSOG01000084">
    <property type="protein sequence ID" value="OEH45862.1"/>
    <property type="molecule type" value="Genomic_DNA"/>
</dbReference>
<dbReference type="Pfam" id="PF12833">
    <property type="entry name" value="HTH_18"/>
    <property type="match status" value="1"/>
</dbReference>
<evidence type="ECO:0000313" key="5">
    <source>
        <dbReference type="EMBL" id="OEH45862.1"/>
    </source>
</evidence>
<dbReference type="GO" id="GO:0003700">
    <property type="term" value="F:DNA-binding transcription factor activity"/>
    <property type="evidence" value="ECO:0007669"/>
    <property type="project" value="InterPro"/>
</dbReference>
<dbReference type="InterPro" id="IPR018060">
    <property type="entry name" value="HTH_AraC"/>
</dbReference>
<dbReference type="STRING" id="45071.Lpar_3623"/>
<protein>
    <submittedName>
        <fullName evidence="5">Arabinose operon regulatory protein</fullName>
    </submittedName>
</protein>
<keyword evidence="2" id="KW-0238">DNA-binding</keyword>
<dbReference type="InterPro" id="IPR050204">
    <property type="entry name" value="AraC_XylS_family_regulators"/>
</dbReference>
<dbReference type="InterPro" id="IPR009057">
    <property type="entry name" value="Homeodomain-like_sf"/>
</dbReference>
<keyword evidence="6" id="KW-1185">Reference proteome</keyword>
<organism evidence="5 6">
    <name type="scientific">Legionella parisiensis</name>
    <dbReference type="NCBI Taxonomy" id="45071"/>
    <lineage>
        <taxon>Bacteria</taxon>
        <taxon>Pseudomonadati</taxon>
        <taxon>Pseudomonadota</taxon>
        <taxon>Gammaproteobacteria</taxon>
        <taxon>Legionellales</taxon>
        <taxon>Legionellaceae</taxon>
        <taxon>Legionella</taxon>
    </lineage>
</organism>
<evidence type="ECO:0000259" key="4">
    <source>
        <dbReference type="PROSITE" id="PS01124"/>
    </source>
</evidence>
<feature type="domain" description="HTH araC/xylS-type" evidence="4">
    <location>
        <begin position="139"/>
        <end position="237"/>
    </location>
</feature>
<evidence type="ECO:0000256" key="3">
    <source>
        <dbReference type="ARBA" id="ARBA00023163"/>
    </source>
</evidence>
<dbReference type="GO" id="GO:0043565">
    <property type="term" value="F:sequence-specific DNA binding"/>
    <property type="evidence" value="ECO:0007669"/>
    <property type="project" value="InterPro"/>
</dbReference>
<accession>A0A1E5JMX7</accession>
<dbReference type="InterPro" id="IPR020449">
    <property type="entry name" value="Tscrpt_reg_AraC-type_HTH"/>
</dbReference>
<name>A0A1E5JMX7_9GAMM</name>
<sequence>MISNHIDLRSYHTESCSHAHDFAQLVLPLSGSMELESGLYSGVVDTHVGAFIAPNERHCFAGSQNNLFLVVDVTAQNHLFEDRRSHPFHLTASIKKLLHFTQHYLAAKEGDFFTDSLINQLLIHFATQSFSLELDAIAIKAKNWIDLNFADTVDVSKVAQHCHLSVSQLQRRFKHALGSSMAEYWRFKKLHHAKHMLSSKNLSIEAIAFAVGYENLSAFSRRFSKVFGESPSQWRTKALSANKMREPDNSYSF</sequence>
<evidence type="ECO:0000256" key="1">
    <source>
        <dbReference type="ARBA" id="ARBA00023015"/>
    </source>
</evidence>
<dbReference type="SMART" id="SM00342">
    <property type="entry name" value="HTH_ARAC"/>
    <property type="match status" value="1"/>
</dbReference>
<dbReference type="SUPFAM" id="SSF46689">
    <property type="entry name" value="Homeodomain-like"/>
    <property type="match status" value="2"/>
</dbReference>